<gene>
    <name evidence="2" type="ORF">E5288_WYG009520</name>
</gene>
<evidence type="ECO:0000256" key="1">
    <source>
        <dbReference type="SAM" id="MobiDB-lite"/>
    </source>
</evidence>
<dbReference type="Proteomes" id="UP000322234">
    <property type="component" value="Unassembled WGS sequence"/>
</dbReference>
<comment type="caution">
    <text evidence="2">The sequence shown here is derived from an EMBL/GenBank/DDBJ whole genome shotgun (WGS) entry which is preliminary data.</text>
</comment>
<evidence type="ECO:0000313" key="2">
    <source>
        <dbReference type="EMBL" id="MXQ91271.1"/>
    </source>
</evidence>
<proteinExistence type="predicted"/>
<protein>
    <submittedName>
        <fullName evidence="2">Uncharacterized protein</fullName>
    </submittedName>
</protein>
<keyword evidence="3" id="KW-1185">Reference proteome</keyword>
<feature type="region of interest" description="Disordered" evidence="1">
    <location>
        <begin position="1"/>
        <end position="51"/>
    </location>
</feature>
<reference evidence="2" key="1">
    <citation type="submission" date="2019-10" db="EMBL/GenBank/DDBJ databases">
        <title>The sequence and de novo assembly of the wild yak genome.</title>
        <authorList>
            <person name="Liu Y."/>
        </authorList>
    </citation>
    <scope>NUCLEOTIDE SEQUENCE [LARGE SCALE GENOMIC DNA]</scope>
    <source>
        <strain evidence="2">WY2019</strain>
    </source>
</reference>
<organism evidence="2 3">
    <name type="scientific">Bos mutus</name>
    <name type="common">wild yak</name>
    <dbReference type="NCBI Taxonomy" id="72004"/>
    <lineage>
        <taxon>Eukaryota</taxon>
        <taxon>Metazoa</taxon>
        <taxon>Chordata</taxon>
        <taxon>Craniata</taxon>
        <taxon>Vertebrata</taxon>
        <taxon>Euteleostomi</taxon>
        <taxon>Mammalia</taxon>
        <taxon>Eutheria</taxon>
        <taxon>Laurasiatheria</taxon>
        <taxon>Artiodactyla</taxon>
        <taxon>Ruminantia</taxon>
        <taxon>Pecora</taxon>
        <taxon>Bovidae</taxon>
        <taxon>Bovinae</taxon>
        <taxon>Bos</taxon>
    </lineage>
</organism>
<dbReference type="AlphaFoldDB" id="A0A6B0RQC6"/>
<sequence>MPPLCRGAPGHTGSLQPPPLTLVQTPEDKPPDLFHPNSLQTRGCGDGPLPTLPHHSAPHYYSTAKCWKPLSSRGPSSQDGYQGTDTVDQIEILELPLFLSYLPPAMTSPAAELRSWNLEMRRTAIALYFSSLHSNSIFTPITPPQRLTEPSHPKLHVRDEEAEGHRFTQSYRILQMPPTDWAPGKPLDSHHVFYDSEA</sequence>
<dbReference type="EMBL" id="VBQZ03000069">
    <property type="protein sequence ID" value="MXQ91271.1"/>
    <property type="molecule type" value="Genomic_DNA"/>
</dbReference>
<accession>A0A6B0RQC6</accession>
<name>A0A6B0RQC6_9CETA</name>
<evidence type="ECO:0000313" key="3">
    <source>
        <dbReference type="Proteomes" id="UP000322234"/>
    </source>
</evidence>